<name>A0ACB8BYU7_9AGAM</name>
<evidence type="ECO:0000313" key="1">
    <source>
        <dbReference type="EMBL" id="KAH7930335.1"/>
    </source>
</evidence>
<comment type="caution">
    <text evidence="1">The sequence shown here is derived from an EMBL/GenBank/DDBJ whole genome shotgun (WGS) entry which is preliminary data.</text>
</comment>
<dbReference type="EMBL" id="MU266333">
    <property type="protein sequence ID" value="KAH7930335.1"/>
    <property type="molecule type" value="Genomic_DNA"/>
</dbReference>
<proteinExistence type="predicted"/>
<accession>A0ACB8BYU7</accession>
<keyword evidence="2" id="KW-1185">Reference proteome</keyword>
<evidence type="ECO:0000313" key="2">
    <source>
        <dbReference type="Proteomes" id="UP000790709"/>
    </source>
</evidence>
<protein>
    <submittedName>
        <fullName evidence="1">Uncharacterized protein</fullName>
    </submittedName>
</protein>
<reference evidence="1" key="1">
    <citation type="journal article" date="2021" name="New Phytol.">
        <title>Evolutionary innovations through gain and loss of genes in the ectomycorrhizal Boletales.</title>
        <authorList>
            <person name="Wu G."/>
            <person name="Miyauchi S."/>
            <person name="Morin E."/>
            <person name="Kuo A."/>
            <person name="Drula E."/>
            <person name="Varga T."/>
            <person name="Kohler A."/>
            <person name="Feng B."/>
            <person name="Cao Y."/>
            <person name="Lipzen A."/>
            <person name="Daum C."/>
            <person name="Hundley H."/>
            <person name="Pangilinan J."/>
            <person name="Johnson J."/>
            <person name="Barry K."/>
            <person name="LaButti K."/>
            <person name="Ng V."/>
            <person name="Ahrendt S."/>
            <person name="Min B."/>
            <person name="Choi I.G."/>
            <person name="Park H."/>
            <person name="Plett J.M."/>
            <person name="Magnuson J."/>
            <person name="Spatafora J.W."/>
            <person name="Nagy L.G."/>
            <person name="Henrissat B."/>
            <person name="Grigoriev I.V."/>
            <person name="Yang Z.L."/>
            <person name="Xu J."/>
            <person name="Martin F.M."/>
        </authorList>
    </citation>
    <scope>NUCLEOTIDE SEQUENCE</scope>
    <source>
        <strain evidence="1">KUC20120723A-06</strain>
    </source>
</reference>
<gene>
    <name evidence="1" type="ORF">BV22DRAFT_1125062</name>
</gene>
<sequence length="215" mass="24130">MAAQGSTPAHPESTILPDTIPGSSPLINSPKQIAPIVLLVIFCLAIAYMVGYVLYRHLMVRYRNKVEARLLEELNDAPESPHWRWSYSYSRITDVDAQTPASEKTVFPDTPPLQKLQRVGSKVRNVPLLDFTEPVSPVEPTYRSAPPLPKRFGKLPSSKSIPGFTWRFARMVADPKLAPVRGPLRPLRVHIRPRHVASNWLLDTEKENIPVSNAV</sequence>
<organism evidence="1 2">
    <name type="scientific">Leucogyrophana mollusca</name>
    <dbReference type="NCBI Taxonomy" id="85980"/>
    <lineage>
        <taxon>Eukaryota</taxon>
        <taxon>Fungi</taxon>
        <taxon>Dikarya</taxon>
        <taxon>Basidiomycota</taxon>
        <taxon>Agaricomycotina</taxon>
        <taxon>Agaricomycetes</taxon>
        <taxon>Agaricomycetidae</taxon>
        <taxon>Boletales</taxon>
        <taxon>Boletales incertae sedis</taxon>
        <taxon>Leucogyrophana</taxon>
    </lineage>
</organism>
<dbReference type="Proteomes" id="UP000790709">
    <property type="component" value="Unassembled WGS sequence"/>
</dbReference>